<dbReference type="PANTHER" id="PTHR42790">
    <property type="entry name" value="AMINOTRANSFERASE"/>
    <property type="match status" value="1"/>
</dbReference>
<dbReference type="GO" id="GO:1901605">
    <property type="term" value="P:alpha-amino acid metabolic process"/>
    <property type="evidence" value="ECO:0007669"/>
    <property type="project" value="TreeGrafter"/>
</dbReference>
<evidence type="ECO:0000256" key="5">
    <source>
        <dbReference type="ARBA" id="ARBA00022679"/>
    </source>
</evidence>
<feature type="region of interest" description="Disordered" evidence="7">
    <location>
        <begin position="1"/>
        <end position="25"/>
    </location>
</feature>
<dbReference type="InterPro" id="IPR004839">
    <property type="entry name" value="Aminotransferase_I/II_large"/>
</dbReference>
<protein>
    <recommendedName>
        <fullName evidence="8">Aminotransferase class I/classII large domain-containing protein</fullName>
    </recommendedName>
</protein>
<reference evidence="9" key="1">
    <citation type="submission" date="2018-05" db="EMBL/GenBank/DDBJ databases">
        <authorList>
            <person name="Lanie J.A."/>
            <person name="Ng W.-L."/>
            <person name="Kazmierczak K.M."/>
            <person name="Andrzejewski T.M."/>
            <person name="Davidsen T.M."/>
            <person name="Wayne K.J."/>
            <person name="Tettelin H."/>
            <person name="Glass J.I."/>
            <person name="Rusch D."/>
            <person name="Podicherti R."/>
            <person name="Tsui H.-C.T."/>
            <person name="Winkler M.E."/>
        </authorList>
    </citation>
    <scope>NUCLEOTIDE SEQUENCE</scope>
</reference>
<dbReference type="AlphaFoldDB" id="A0A381XDU5"/>
<evidence type="ECO:0000313" key="9">
    <source>
        <dbReference type="EMBL" id="SVA62926.1"/>
    </source>
</evidence>
<feature type="domain" description="Aminotransferase class I/classII large" evidence="8">
    <location>
        <begin position="52"/>
        <end position="389"/>
    </location>
</feature>
<dbReference type="Gene3D" id="3.90.1150.10">
    <property type="entry name" value="Aspartate Aminotransferase, domain 1"/>
    <property type="match status" value="1"/>
</dbReference>
<dbReference type="EMBL" id="UINC01014823">
    <property type="protein sequence ID" value="SVA62926.1"/>
    <property type="molecule type" value="Genomic_DNA"/>
</dbReference>
<dbReference type="Pfam" id="PF00155">
    <property type="entry name" value="Aminotran_1_2"/>
    <property type="match status" value="1"/>
</dbReference>
<dbReference type="GO" id="GO:0030170">
    <property type="term" value="F:pyridoxal phosphate binding"/>
    <property type="evidence" value="ECO:0007669"/>
    <property type="project" value="InterPro"/>
</dbReference>
<sequence length="401" mass="44510">MGKKGLDFSKILSKEAPPPAPPHEGDFKYNFVSGHTDPEVVPIEELAKSAAKVIREKGRKLAMYHSDGGPLGSIDLRKFLSKKLATTRGITASPDEIMITSGSTQGILLINDSFLDPGDTVITELFTYSGSIREARRRKANVIGIPLDDNGLRVDLVEQKLEELKEQGITPKYIYTIPTNQNPTGTNMPMDRRFKLLELSSKYGVPIFEDECYADLVFEGEWFKSIKALDEDNHVIHIGSLSKSLAPGVRLGYLIAPAELLAQFLSSKVDVGTNMITPMIAADFLNEHYQAHSDNVRERLHRKRDTLTASLKEHFGPTVKFFVPRGGQVLWIEFPKGTDTKQPLEAAKKQGIIYNPGADWSVEPEQASNFVRLCYANPSEEAIREGIGKLAQVFQEEIGVP</sequence>
<dbReference type="InterPro" id="IPR015422">
    <property type="entry name" value="PyrdxlP-dep_Trfase_small"/>
</dbReference>
<organism evidence="9">
    <name type="scientific">marine metagenome</name>
    <dbReference type="NCBI Taxonomy" id="408172"/>
    <lineage>
        <taxon>unclassified sequences</taxon>
        <taxon>metagenomes</taxon>
        <taxon>ecological metagenomes</taxon>
    </lineage>
</organism>
<comment type="subunit">
    <text evidence="3">Homodimer.</text>
</comment>
<evidence type="ECO:0000259" key="8">
    <source>
        <dbReference type="Pfam" id="PF00155"/>
    </source>
</evidence>
<dbReference type="InterPro" id="IPR050859">
    <property type="entry name" value="Class-I_PLP-dep_aminotransf"/>
</dbReference>
<dbReference type="SUPFAM" id="SSF53383">
    <property type="entry name" value="PLP-dependent transferases"/>
    <property type="match status" value="1"/>
</dbReference>
<evidence type="ECO:0000256" key="3">
    <source>
        <dbReference type="ARBA" id="ARBA00011738"/>
    </source>
</evidence>
<keyword evidence="6" id="KW-0663">Pyridoxal phosphate</keyword>
<accession>A0A381XDU5</accession>
<keyword evidence="4" id="KW-0032">Aminotransferase</keyword>
<evidence type="ECO:0000256" key="2">
    <source>
        <dbReference type="ARBA" id="ARBA00007441"/>
    </source>
</evidence>
<evidence type="ECO:0000256" key="7">
    <source>
        <dbReference type="SAM" id="MobiDB-lite"/>
    </source>
</evidence>
<evidence type="ECO:0000256" key="1">
    <source>
        <dbReference type="ARBA" id="ARBA00001933"/>
    </source>
</evidence>
<comment type="cofactor">
    <cofactor evidence="1">
        <name>pyridoxal 5'-phosphate</name>
        <dbReference type="ChEBI" id="CHEBI:597326"/>
    </cofactor>
</comment>
<keyword evidence="5" id="KW-0808">Transferase</keyword>
<dbReference type="InterPro" id="IPR015424">
    <property type="entry name" value="PyrdxlP-dep_Trfase"/>
</dbReference>
<dbReference type="Gene3D" id="3.40.640.10">
    <property type="entry name" value="Type I PLP-dependent aspartate aminotransferase-like (Major domain)"/>
    <property type="match status" value="1"/>
</dbReference>
<dbReference type="GO" id="GO:0008483">
    <property type="term" value="F:transaminase activity"/>
    <property type="evidence" value="ECO:0007669"/>
    <property type="project" value="UniProtKB-KW"/>
</dbReference>
<evidence type="ECO:0000256" key="4">
    <source>
        <dbReference type="ARBA" id="ARBA00022576"/>
    </source>
</evidence>
<dbReference type="PANTHER" id="PTHR42790:SF19">
    <property type="entry name" value="KYNURENINE_ALPHA-AMINOADIPATE AMINOTRANSFERASE, MITOCHONDRIAL"/>
    <property type="match status" value="1"/>
</dbReference>
<proteinExistence type="inferred from homology"/>
<dbReference type="FunFam" id="3.40.640.10:FF:000053">
    <property type="entry name" value="Aminotransferase, class I"/>
    <property type="match status" value="1"/>
</dbReference>
<name>A0A381XDU5_9ZZZZ</name>
<dbReference type="InterPro" id="IPR015421">
    <property type="entry name" value="PyrdxlP-dep_Trfase_major"/>
</dbReference>
<dbReference type="CDD" id="cd00609">
    <property type="entry name" value="AAT_like"/>
    <property type="match status" value="1"/>
</dbReference>
<comment type="similarity">
    <text evidence="2">Belongs to the class-I pyridoxal-phosphate-dependent aminotransferase family.</text>
</comment>
<evidence type="ECO:0000256" key="6">
    <source>
        <dbReference type="ARBA" id="ARBA00022898"/>
    </source>
</evidence>
<gene>
    <name evidence="9" type="ORF">METZ01_LOCUS115780</name>
</gene>